<dbReference type="AlphaFoldDB" id="A0A2V2VML9"/>
<gene>
    <name evidence="1" type="ORF">C4B63_17g83</name>
</gene>
<dbReference type="VEuPathDB" id="TriTrypDB:TCDM_04408"/>
<dbReference type="VEuPathDB" id="TriTrypDB:C4B63_17g83"/>
<proteinExistence type="predicted"/>
<accession>A0A2V2VML9</accession>
<dbReference type="VEuPathDB" id="TriTrypDB:TCSYLVIO_004204"/>
<dbReference type="VEuPathDB" id="TriTrypDB:Tc_MARK_2952"/>
<dbReference type="VEuPathDB" id="TriTrypDB:BCY84_18417"/>
<dbReference type="VEuPathDB" id="TriTrypDB:TcCLB.511727.30"/>
<organism evidence="1 2">
    <name type="scientific">Trypanosoma cruzi</name>
    <dbReference type="NCBI Taxonomy" id="5693"/>
    <lineage>
        <taxon>Eukaryota</taxon>
        <taxon>Discoba</taxon>
        <taxon>Euglenozoa</taxon>
        <taxon>Kinetoplastea</taxon>
        <taxon>Metakinetoplastina</taxon>
        <taxon>Trypanosomatida</taxon>
        <taxon>Trypanosomatidae</taxon>
        <taxon>Trypanosoma</taxon>
        <taxon>Schizotrypanum</taxon>
    </lineage>
</organism>
<dbReference type="EMBL" id="PRFA01000017">
    <property type="protein sequence ID" value="PWU96966.1"/>
    <property type="molecule type" value="Genomic_DNA"/>
</dbReference>
<evidence type="ECO:0000313" key="1">
    <source>
        <dbReference type="EMBL" id="PWU96966.1"/>
    </source>
</evidence>
<dbReference type="VEuPathDB" id="TriTrypDB:ECC02_003754"/>
<comment type="caution">
    <text evidence="1">The sequence shown here is derived from an EMBL/GenBank/DDBJ whole genome shotgun (WGS) entry which is preliminary data.</text>
</comment>
<evidence type="ECO:0000313" key="2">
    <source>
        <dbReference type="Proteomes" id="UP000246121"/>
    </source>
</evidence>
<name>A0A2V2VML9_TRYCR</name>
<dbReference type="VEuPathDB" id="TriTrypDB:C3747_12g80"/>
<sequence>MASKSKKEPQVVGVLVPSSISGLPLWDDAQIQQENWGGSLGLPTRHTGAVVEFRNLEGKILVAHDEAQREAFKEALTHVLVSTAADIIVDWKRPVDIFAPFRPMVHRNITPFLFPYDTERTLFDGKAAEEAARLSATPAGKKGDSKNAVPPPLYMCSFRRLYMCWTRKPLLVLRGNGRVFQTRGLLRAIESFSRLCRLMIPNWNWVVQQSLWKRVNRSTPLCNAIGFRRWMRYQNSWNHLHF</sequence>
<reference evidence="1 2" key="1">
    <citation type="journal article" date="2018" name="Microb. Genom.">
        <title>Expanding an expanded genome: long-read sequencing of Trypanosoma cruzi.</title>
        <authorList>
            <person name="Berna L."/>
            <person name="Rodriguez M."/>
            <person name="Chiribao M.L."/>
            <person name="Parodi-Talice A."/>
            <person name="Pita S."/>
            <person name="Rijo G."/>
            <person name="Alvarez-Valin F."/>
            <person name="Robello C."/>
        </authorList>
    </citation>
    <scope>NUCLEOTIDE SEQUENCE [LARGE SCALE GENOMIC DNA]</scope>
    <source>
        <strain evidence="1 2">Dm28c</strain>
    </source>
</reference>
<dbReference type="VEuPathDB" id="TriTrypDB:TcG_00278"/>
<dbReference type="Proteomes" id="UP000246121">
    <property type="component" value="Unassembled WGS sequence"/>
</dbReference>
<dbReference type="VEuPathDB" id="TriTrypDB:TcBrA4_0104440"/>
<protein>
    <submittedName>
        <fullName evidence="1">Uncharacterized protein</fullName>
    </submittedName>
</protein>
<dbReference type="VEuPathDB" id="TriTrypDB:TcCL_NonESM00923"/>
<dbReference type="VEuPathDB" id="TriTrypDB:TcYC6_0053360"/>